<dbReference type="GeneID" id="14309580"/>
<dbReference type="EMBL" id="CP003167">
    <property type="protein sequence ID" value="AGB03194.1"/>
    <property type="molecule type" value="Genomic_DNA"/>
</dbReference>
<proteinExistence type="predicted"/>
<name>L0HJG2_METFS</name>
<dbReference type="HOGENOM" id="CLU_2366190_0_0_2"/>
<dbReference type="AlphaFoldDB" id="L0HJG2"/>
<reference evidence="3" key="1">
    <citation type="submission" date="2011-12" db="EMBL/GenBank/DDBJ databases">
        <title>Complete sequence of Methanoregula formicicum SMSP.</title>
        <authorList>
            <person name="Lucas S."/>
            <person name="Han J."/>
            <person name="Lapidus A."/>
            <person name="Cheng J.-F."/>
            <person name="Goodwin L."/>
            <person name="Pitluck S."/>
            <person name="Peters L."/>
            <person name="Ovchinnikova G."/>
            <person name="Teshima H."/>
            <person name="Detter J.C."/>
            <person name="Han C."/>
            <person name="Tapia R."/>
            <person name="Land M."/>
            <person name="Hauser L."/>
            <person name="Kyrpides N."/>
            <person name="Ivanova N."/>
            <person name="Pagani I."/>
            <person name="Imachi H."/>
            <person name="Tamaki H."/>
            <person name="Sekiguchi Y."/>
            <person name="Kamagata Y."/>
            <person name="Cadillo-Quiroz H."/>
            <person name="Zinder S."/>
            <person name="Liu W.-T."/>
            <person name="Woyke T."/>
        </authorList>
    </citation>
    <scope>NUCLEOTIDE SEQUENCE [LARGE SCALE GENOMIC DNA]</scope>
    <source>
        <strain evidence="3">DSM 22288 / NBRC 105244 / SMSP</strain>
    </source>
</reference>
<organism evidence="2 3">
    <name type="scientific">Methanoregula formicica (strain DSM 22288 / NBRC 105244 / SMSP)</name>
    <dbReference type="NCBI Taxonomy" id="593750"/>
    <lineage>
        <taxon>Archaea</taxon>
        <taxon>Methanobacteriati</taxon>
        <taxon>Methanobacteriota</taxon>
        <taxon>Stenosarchaea group</taxon>
        <taxon>Methanomicrobia</taxon>
        <taxon>Methanomicrobiales</taxon>
        <taxon>Methanoregulaceae</taxon>
        <taxon>Methanoregula</taxon>
    </lineage>
</organism>
<evidence type="ECO:0000256" key="1">
    <source>
        <dbReference type="SAM" id="MobiDB-lite"/>
    </source>
</evidence>
<evidence type="ECO:0000313" key="2">
    <source>
        <dbReference type="EMBL" id="AGB03194.1"/>
    </source>
</evidence>
<sequence>MHILCPEDCAAKYKADVHFLRRIPLTSVTGRELWLLTPWKTWEYFRVLDDRLVEIRADGMPILIERPGLSGIAALGGNRQGEPHPPGSPPSENDL</sequence>
<dbReference type="Proteomes" id="UP000010824">
    <property type="component" value="Chromosome"/>
</dbReference>
<dbReference type="KEGG" id="mfo:Metfor_2188"/>
<evidence type="ECO:0000313" key="3">
    <source>
        <dbReference type="Proteomes" id="UP000010824"/>
    </source>
</evidence>
<accession>L0HJG2</accession>
<gene>
    <name evidence="2" type="ordered locus">Metfor_2188</name>
</gene>
<protein>
    <submittedName>
        <fullName evidence="2">Uncharacterized protein</fullName>
    </submittedName>
</protein>
<dbReference type="RefSeq" id="WP_015286157.1">
    <property type="nucleotide sequence ID" value="NC_019943.1"/>
</dbReference>
<dbReference type="eggNOG" id="arCOG09441">
    <property type="taxonomic scope" value="Archaea"/>
</dbReference>
<feature type="region of interest" description="Disordered" evidence="1">
    <location>
        <begin position="74"/>
        <end position="95"/>
    </location>
</feature>
<reference evidence="2 3" key="2">
    <citation type="journal article" date="2014" name="Genome Announc.">
        <title>Complete Genome Sequence of Methanoregula formicica SMSPT, a Mesophilic Hydrogenotrophic Methanogen Isolated from a Methanogenic Upflow Anaerobic Sludge Blanket Reactor.</title>
        <authorList>
            <person name="Yamamoto K."/>
            <person name="Tamaki H."/>
            <person name="Cadillo-Quiroz H."/>
            <person name="Imachi H."/>
            <person name="Kyrpides N."/>
            <person name="Woyke T."/>
            <person name="Goodwin L."/>
            <person name="Zinder S.H."/>
            <person name="Kamagata Y."/>
            <person name="Liu W.T."/>
        </authorList>
    </citation>
    <scope>NUCLEOTIDE SEQUENCE [LARGE SCALE GENOMIC DNA]</scope>
    <source>
        <strain evidence="3">DSM 22288 / NBRC 105244 / SMSP</strain>
    </source>
</reference>
<dbReference type="InParanoid" id="L0HJG2"/>
<keyword evidence="3" id="KW-1185">Reference proteome</keyword>